<evidence type="ECO:0000313" key="1">
    <source>
        <dbReference type="EMBL" id="CAB4148234.1"/>
    </source>
</evidence>
<protein>
    <submittedName>
        <fullName evidence="1">Uncharacterized protein</fullName>
    </submittedName>
</protein>
<accession>A0A6J5MN60</accession>
<organism evidence="1">
    <name type="scientific">uncultured Caudovirales phage</name>
    <dbReference type="NCBI Taxonomy" id="2100421"/>
    <lineage>
        <taxon>Viruses</taxon>
        <taxon>Duplodnaviria</taxon>
        <taxon>Heunggongvirae</taxon>
        <taxon>Uroviricota</taxon>
        <taxon>Caudoviricetes</taxon>
        <taxon>Peduoviridae</taxon>
        <taxon>Maltschvirus</taxon>
        <taxon>Maltschvirus maltsch</taxon>
    </lineage>
</organism>
<proteinExistence type="predicted"/>
<reference evidence="1" key="1">
    <citation type="submission" date="2020-04" db="EMBL/GenBank/DDBJ databases">
        <authorList>
            <person name="Chiriac C."/>
            <person name="Salcher M."/>
            <person name="Ghai R."/>
            <person name="Kavagutti S V."/>
        </authorList>
    </citation>
    <scope>NUCLEOTIDE SEQUENCE</scope>
</reference>
<dbReference type="EMBL" id="LR796495">
    <property type="protein sequence ID" value="CAB4148234.1"/>
    <property type="molecule type" value="Genomic_DNA"/>
</dbReference>
<name>A0A6J5MN60_9CAUD</name>
<gene>
    <name evidence="1" type="ORF">UFOVP520_13</name>
</gene>
<sequence length="63" mass="8044">MEKKTYIFRWIDYLDRSRYCERRTFSENEIEPYLKAKRGWNELEEYEEDIIITEEMERELNKN</sequence>